<keyword evidence="2" id="KW-1185">Reference proteome</keyword>
<reference evidence="1 2" key="1">
    <citation type="journal article" date="2018" name="Cell">
        <title>The Chara Genome: Secondary Complexity and Implications for Plant Terrestrialization.</title>
        <authorList>
            <person name="Nishiyama T."/>
            <person name="Sakayama H."/>
            <person name="Vries J.D."/>
            <person name="Buschmann H."/>
            <person name="Saint-Marcoux D."/>
            <person name="Ullrich K.K."/>
            <person name="Haas F.B."/>
            <person name="Vanderstraeten L."/>
            <person name="Becker D."/>
            <person name="Lang D."/>
            <person name="Vosolsobe S."/>
            <person name="Rombauts S."/>
            <person name="Wilhelmsson P.K.I."/>
            <person name="Janitza P."/>
            <person name="Kern R."/>
            <person name="Heyl A."/>
            <person name="Rumpler F."/>
            <person name="Villalobos L.I.A.C."/>
            <person name="Clay J.M."/>
            <person name="Skokan R."/>
            <person name="Toyoda A."/>
            <person name="Suzuki Y."/>
            <person name="Kagoshima H."/>
            <person name="Schijlen E."/>
            <person name="Tajeshwar N."/>
            <person name="Catarino B."/>
            <person name="Hetherington A.J."/>
            <person name="Saltykova A."/>
            <person name="Bonnot C."/>
            <person name="Breuninger H."/>
            <person name="Symeonidi A."/>
            <person name="Radhakrishnan G.V."/>
            <person name="Van Nieuwerburgh F."/>
            <person name="Deforce D."/>
            <person name="Chang C."/>
            <person name="Karol K.G."/>
            <person name="Hedrich R."/>
            <person name="Ulvskov P."/>
            <person name="Glockner G."/>
            <person name="Delwiche C.F."/>
            <person name="Petrasek J."/>
            <person name="Van de Peer Y."/>
            <person name="Friml J."/>
            <person name="Beilby M."/>
            <person name="Dolan L."/>
            <person name="Kohara Y."/>
            <person name="Sugano S."/>
            <person name="Fujiyama A."/>
            <person name="Delaux P.-M."/>
            <person name="Quint M."/>
            <person name="TheiBen G."/>
            <person name="Hagemann M."/>
            <person name="Harholt J."/>
            <person name="Dunand C."/>
            <person name="Zachgo S."/>
            <person name="Langdale J."/>
            <person name="Maumus F."/>
            <person name="Straeten D.V.D."/>
            <person name="Gould S.B."/>
            <person name="Rensing S.A."/>
        </authorList>
    </citation>
    <scope>NUCLEOTIDE SEQUENCE [LARGE SCALE GENOMIC DNA]</scope>
    <source>
        <strain evidence="1 2">S276</strain>
    </source>
</reference>
<accession>A0A388MEH6</accession>
<comment type="caution">
    <text evidence="1">The sequence shown here is derived from an EMBL/GenBank/DDBJ whole genome shotgun (WGS) entry which is preliminary data.</text>
</comment>
<dbReference type="AlphaFoldDB" id="A0A388MEH6"/>
<dbReference type="EMBL" id="BFEA01001164">
    <property type="protein sequence ID" value="GBG92895.1"/>
    <property type="molecule type" value="Genomic_DNA"/>
</dbReference>
<dbReference type="Gramene" id="GBG92895">
    <property type="protein sequence ID" value="GBG92895"/>
    <property type="gene ID" value="CBR_g57653"/>
</dbReference>
<protein>
    <submittedName>
        <fullName evidence="1">Uncharacterized protein</fullName>
    </submittedName>
</protein>
<evidence type="ECO:0000313" key="1">
    <source>
        <dbReference type="EMBL" id="GBG92895.1"/>
    </source>
</evidence>
<dbReference type="Proteomes" id="UP000265515">
    <property type="component" value="Unassembled WGS sequence"/>
</dbReference>
<name>A0A388MEH6_CHABU</name>
<gene>
    <name evidence="1" type="ORF">CBR_g57653</name>
</gene>
<proteinExistence type="predicted"/>
<sequence>MLWKKLIAVRIGGYSVVLEHRKGPSVFSLHSTSRSLIHLGCADSPRVDSSNRVRIGRVRLDKQSRLCANTLIALSFPSWTAGVGENIGRVCVFCCINSGGVLIAPKISFWTTQSRGLLLQLRGGVILEVQFGIPLAEHSFHACFGGFAVFLCLVL</sequence>
<evidence type="ECO:0000313" key="2">
    <source>
        <dbReference type="Proteomes" id="UP000265515"/>
    </source>
</evidence>
<organism evidence="1 2">
    <name type="scientific">Chara braunii</name>
    <name type="common">Braun's stonewort</name>
    <dbReference type="NCBI Taxonomy" id="69332"/>
    <lineage>
        <taxon>Eukaryota</taxon>
        <taxon>Viridiplantae</taxon>
        <taxon>Streptophyta</taxon>
        <taxon>Charophyceae</taxon>
        <taxon>Charales</taxon>
        <taxon>Characeae</taxon>
        <taxon>Chara</taxon>
    </lineage>
</organism>